<sequence length="874" mass="102264">MKFNIKKIFMFLGVLLGLVISMNLYSVETAECNVRIVMGGVDHYPLLKGDKRVFYISSKGADRVQYRVFLLNNLDQKIKELTNGYTKFMNSYEPYKIVLDGNFDVGIYKLKIWIRKEHSTSEYDYEHISNLNCIEKNNALPSLDGNMNIQRDSFQVGDGIKIFGIEGSKNKKIQYKYKLHVYDIKEDKWIVDSKEYRNNIVWVPKHEGKYILDLWVISDTSNNWEKVNKNPNAKVYDGWKVKEITVKRKPEINFVGFEHYPIFTSGNNKFYITSKYAEKVQYRAWLKDDNHAFDITNGYSYLVDSDEPFQVDMPRNLKEGTYKLWILVRKEKSYNVYDNYYVCNVNVVKSTKHNKLINIENGMNIKKHTYSVGEKIIINGIEGLSDDKETNYKYKLHIYDIKSRKWYVDKGEYKNEVEWIPKKAGNYMLDLWVISTNSQHWYEVKNDSSRLLYDAWKLQPIKVINNDDEHSNEDKDIHNSDDNTTSSDKDKSDDTSSESKENAQNNKDNTNNAGNKDDTGSKDSTGNKDNKGNTDNTENEDDTDTKDNIDNKNNEDNKDSKKDDEKTEYYTIVNNIQELYIAVEKGYELIINDSKSKVLYEKAQSIVSEIITPDMSDLEKEIAIHNYIIRNVKYDYENYLKGTVTKDSYNAYGALVDGTAVCQGYAESMKFLLNMVDIECKLVFGKTYEEHAWCLVKIDGNYYHVDITWDDSINDEDSVSYSYFNMSDDELVKNHSWDRGKYPEAISDKYQYMHHMRFAIIDDGWFYYSDELDGKKLYKIKIDGTNKVKLTNATSLYIDTDNDYVYYSNYSHGGYLFKVRKDGIGNIMLNEEWSKNLQVNGDWIYYVRGDGNECYKIRKNGAERQLVEKEKNSK</sequence>
<gene>
    <name evidence="3" type="ORF">CLTEP_18020</name>
</gene>
<dbReference type="Pfam" id="PF16472">
    <property type="entry name" value="DUF5050"/>
    <property type="match status" value="1"/>
</dbReference>
<dbReference type="STRING" id="1121338.CLTEP_18020"/>
<feature type="domain" description="Transglutaminase-like" evidence="2">
    <location>
        <begin position="654"/>
        <end position="709"/>
    </location>
</feature>
<evidence type="ECO:0000313" key="3">
    <source>
        <dbReference type="EMBL" id="KYH34227.1"/>
    </source>
</evidence>
<dbReference type="GO" id="GO:0005737">
    <property type="term" value="C:cytoplasm"/>
    <property type="evidence" value="ECO:0007669"/>
    <property type="project" value="TreeGrafter"/>
</dbReference>
<proteinExistence type="predicted"/>
<keyword evidence="4" id="KW-1185">Reference proteome</keyword>
<feature type="compositionally biased region" description="Basic and acidic residues" evidence="1">
    <location>
        <begin position="467"/>
        <end position="501"/>
    </location>
</feature>
<evidence type="ECO:0000259" key="2">
    <source>
        <dbReference type="SMART" id="SM00460"/>
    </source>
</evidence>
<dbReference type="EMBL" id="LTBA01000021">
    <property type="protein sequence ID" value="KYH34227.1"/>
    <property type="molecule type" value="Genomic_DNA"/>
</dbReference>
<evidence type="ECO:0000256" key="1">
    <source>
        <dbReference type="SAM" id="MobiDB-lite"/>
    </source>
</evidence>
<dbReference type="PANTHER" id="PTHR46333:SF2">
    <property type="entry name" value="CYTOKINESIS PROTEIN 3"/>
    <property type="match status" value="1"/>
</dbReference>
<comment type="caution">
    <text evidence="3">The sequence shown here is derived from an EMBL/GenBank/DDBJ whole genome shotgun (WGS) entry which is preliminary data.</text>
</comment>
<feature type="compositionally biased region" description="Basic and acidic residues" evidence="1">
    <location>
        <begin position="545"/>
        <end position="564"/>
    </location>
</feature>
<feature type="compositionally biased region" description="Low complexity" evidence="1">
    <location>
        <begin position="502"/>
        <end position="514"/>
    </location>
</feature>
<protein>
    <submittedName>
        <fullName evidence="3">Transglutaminase-like superfamily protein</fullName>
    </submittedName>
</protein>
<dbReference type="SMART" id="SM00460">
    <property type="entry name" value="TGc"/>
    <property type="match status" value="1"/>
</dbReference>
<dbReference type="SUPFAM" id="SSF54001">
    <property type="entry name" value="Cysteine proteinases"/>
    <property type="match status" value="1"/>
</dbReference>
<dbReference type="PANTHER" id="PTHR46333">
    <property type="entry name" value="CYTOKINESIS PROTEIN 3"/>
    <property type="match status" value="1"/>
</dbReference>
<dbReference type="OrthoDB" id="9788327at2"/>
<dbReference type="Proteomes" id="UP000075531">
    <property type="component" value="Unassembled WGS sequence"/>
</dbReference>
<dbReference type="Pfam" id="PF01841">
    <property type="entry name" value="Transglut_core"/>
    <property type="match status" value="1"/>
</dbReference>
<organism evidence="3 4">
    <name type="scientific">Clostridium tepidiprofundi DSM 19306</name>
    <dbReference type="NCBI Taxonomy" id="1121338"/>
    <lineage>
        <taxon>Bacteria</taxon>
        <taxon>Bacillati</taxon>
        <taxon>Bacillota</taxon>
        <taxon>Clostridia</taxon>
        <taxon>Eubacteriales</taxon>
        <taxon>Clostridiaceae</taxon>
        <taxon>Clostridium</taxon>
    </lineage>
</organism>
<feature type="region of interest" description="Disordered" evidence="1">
    <location>
        <begin position="467"/>
        <end position="564"/>
    </location>
</feature>
<dbReference type="SUPFAM" id="SSF63825">
    <property type="entry name" value="YWTD domain"/>
    <property type="match status" value="1"/>
</dbReference>
<dbReference type="Gene3D" id="3.10.620.30">
    <property type="match status" value="1"/>
</dbReference>
<dbReference type="InterPro" id="IPR052557">
    <property type="entry name" value="CAP/Cytokinesis_protein"/>
</dbReference>
<evidence type="ECO:0000313" key="4">
    <source>
        <dbReference type="Proteomes" id="UP000075531"/>
    </source>
</evidence>
<dbReference type="InterPro" id="IPR032485">
    <property type="entry name" value="LRP1-like_beta_prop"/>
</dbReference>
<dbReference type="AlphaFoldDB" id="A0A151B3K4"/>
<dbReference type="RefSeq" id="WP_066825628.1">
    <property type="nucleotide sequence ID" value="NZ_LTBA01000021.1"/>
</dbReference>
<name>A0A151B3K4_9CLOT</name>
<feature type="compositionally biased region" description="Basic and acidic residues" evidence="1">
    <location>
        <begin position="515"/>
        <end position="532"/>
    </location>
</feature>
<reference evidence="3 4" key="1">
    <citation type="submission" date="2016-02" db="EMBL/GenBank/DDBJ databases">
        <title>Genome sequence of Clostridium tepidiprofundi DSM 19306.</title>
        <authorList>
            <person name="Poehlein A."/>
            <person name="Daniel R."/>
        </authorList>
    </citation>
    <scope>NUCLEOTIDE SEQUENCE [LARGE SCALE GENOMIC DNA]</scope>
    <source>
        <strain evidence="3 4">DSM 19306</strain>
    </source>
</reference>
<accession>A0A151B3K4</accession>
<dbReference type="PATRIC" id="fig|1121338.3.peg.1844"/>
<dbReference type="InterPro" id="IPR038765">
    <property type="entry name" value="Papain-like_cys_pep_sf"/>
</dbReference>
<dbReference type="InterPro" id="IPR002931">
    <property type="entry name" value="Transglutaminase-like"/>
</dbReference>